<dbReference type="EMBL" id="CP023700">
    <property type="protein sequence ID" value="QEU86328.1"/>
    <property type="molecule type" value="Genomic_DNA"/>
</dbReference>
<evidence type="ECO:0000256" key="3">
    <source>
        <dbReference type="ARBA" id="ARBA00022898"/>
    </source>
</evidence>
<evidence type="ECO:0000256" key="1">
    <source>
        <dbReference type="ARBA" id="ARBA00001933"/>
    </source>
</evidence>
<reference evidence="6 7" key="1">
    <citation type="submission" date="2017-09" db="EMBL/GenBank/DDBJ databases">
        <authorList>
            <person name="Lee N."/>
            <person name="Cho B.-K."/>
        </authorList>
    </citation>
    <scope>NUCLEOTIDE SEQUENCE [LARGE SCALE GENOMIC DNA]</scope>
    <source>
        <strain evidence="6 7">ATCC 39115</strain>
    </source>
</reference>
<evidence type="ECO:0000256" key="4">
    <source>
        <dbReference type="RuleBase" id="RU362118"/>
    </source>
</evidence>
<protein>
    <recommendedName>
        <fullName evidence="8">Aminotransferase class I/II-fold pyridoxal phosphate-dependent enzyme</fullName>
    </recommendedName>
</protein>
<accession>A0ABX6AEZ3</accession>
<dbReference type="Pfam" id="PF01053">
    <property type="entry name" value="Cys_Met_Meta_PP"/>
    <property type="match status" value="1"/>
</dbReference>
<evidence type="ECO:0000256" key="5">
    <source>
        <dbReference type="SAM" id="MobiDB-lite"/>
    </source>
</evidence>
<feature type="compositionally biased region" description="Gly residues" evidence="5">
    <location>
        <begin position="71"/>
        <end position="80"/>
    </location>
</feature>
<dbReference type="Gene3D" id="3.40.640.10">
    <property type="entry name" value="Type I PLP-dependent aspartate aminotransferase-like (Major domain)"/>
    <property type="match status" value="1"/>
</dbReference>
<feature type="region of interest" description="Disordered" evidence="5">
    <location>
        <begin position="68"/>
        <end position="140"/>
    </location>
</feature>
<proteinExistence type="inferred from homology"/>
<evidence type="ECO:0000256" key="2">
    <source>
        <dbReference type="ARBA" id="ARBA00009077"/>
    </source>
</evidence>
<comment type="similarity">
    <text evidence="2 4">Belongs to the trans-sulfuration enzymes family.</text>
</comment>
<keyword evidence="3 4" id="KW-0663">Pyridoxal phosphate</keyword>
<feature type="compositionally biased region" description="Basic residues" evidence="5">
    <location>
        <begin position="121"/>
        <end position="133"/>
    </location>
</feature>
<dbReference type="PROSITE" id="PS00868">
    <property type="entry name" value="CYS_MET_METAB_PP"/>
    <property type="match status" value="1"/>
</dbReference>
<evidence type="ECO:0008006" key="8">
    <source>
        <dbReference type="Google" id="ProtNLM"/>
    </source>
</evidence>
<comment type="cofactor">
    <cofactor evidence="1 4">
        <name>pyridoxal 5'-phosphate</name>
        <dbReference type="ChEBI" id="CHEBI:597326"/>
    </cofactor>
</comment>
<keyword evidence="7" id="KW-1185">Reference proteome</keyword>
<evidence type="ECO:0000313" key="7">
    <source>
        <dbReference type="Proteomes" id="UP000327143"/>
    </source>
</evidence>
<dbReference type="InterPro" id="IPR015424">
    <property type="entry name" value="PyrdxlP-dep_Trfase"/>
</dbReference>
<sequence length="140" mass="15079">MDLVLFSATKYLSGHGHIVAGVASGRQDLIDQLRWYRDTTGPVMDGNTTLLLRRSPYTLRLHMARVNADDAGGGTRGGGPPASDAGFSAGRRSGPRTAPGRGCSTRGRRPRCRSAGAGARCRGRPGWRRRWPRRPAGGPW</sequence>
<name>A0ABX6AEZ3_STRVD</name>
<dbReference type="InterPro" id="IPR015421">
    <property type="entry name" value="PyrdxlP-dep_Trfase_major"/>
</dbReference>
<organism evidence="6 7">
    <name type="scientific">Streptomyces viridosporus T7A</name>
    <dbReference type="NCBI Taxonomy" id="665577"/>
    <lineage>
        <taxon>Bacteria</taxon>
        <taxon>Bacillati</taxon>
        <taxon>Actinomycetota</taxon>
        <taxon>Actinomycetes</taxon>
        <taxon>Kitasatosporales</taxon>
        <taxon>Streptomycetaceae</taxon>
        <taxon>Streptomyces</taxon>
    </lineage>
</organism>
<dbReference type="InterPro" id="IPR054542">
    <property type="entry name" value="Cys_met_metab_PP"/>
</dbReference>
<dbReference type="SUPFAM" id="SSF53383">
    <property type="entry name" value="PLP-dependent transferases"/>
    <property type="match status" value="1"/>
</dbReference>
<gene>
    <name evidence="6" type="ORF">CP969_17725</name>
</gene>
<dbReference type="Proteomes" id="UP000327143">
    <property type="component" value="Chromosome"/>
</dbReference>
<evidence type="ECO:0000313" key="6">
    <source>
        <dbReference type="EMBL" id="QEU86328.1"/>
    </source>
</evidence>
<dbReference type="InterPro" id="IPR000277">
    <property type="entry name" value="Cys/Met-Metab_PyrdxlP-dep_enz"/>
</dbReference>